<feature type="signal peptide" evidence="1">
    <location>
        <begin position="1"/>
        <end position="20"/>
    </location>
</feature>
<accession>A0A2M3ZXG8</accession>
<evidence type="ECO:0000256" key="1">
    <source>
        <dbReference type="SAM" id="SignalP"/>
    </source>
</evidence>
<dbReference type="EMBL" id="GGFM01012450">
    <property type="protein sequence ID" value="MBW33201.1"/>
    <property type="molecule type" value="Transcribed_RNA"/>
</dbReference>
<reference evidence="2" key="1">
    <citation type="submission" date="2018-01" db="EMBL/GenBank/DDBJ databases">
        <title>An insight into the sialome of Amazonian anophelines.</title>
        <authorList>
            <person name="Ribeiro J.M."/>
            <person name="Scarpassa V."/>
            <person name="Calvo E."/>
        </authorList>
    </citation>
    <scope>NUCLEOTIDE SEQUENCE</scope>
    <source>
        <tissue evidence="2">Salivary glands</tissue>
    </source>
</reference>
<organism evidence="2">
    <name type="scientific">Anopheles braziliensis</name>
    <dbReference type="NCBI Taxonomy" id="58242"/>
    <lineage>
        <taxon>Eukaryota</taxon>
        <taxon>Metazoa</taxon>
        <taxon>Ecdysozoa</taxon>
        <taxon>Arthropoda</taxon>
        <taxon>Hexapoda</taxon>
        <taxon>Insecta</taxon>
        <taxon>Pterygota</taxon>
        <taxon>Neoptera</taxon>
        <taxon>Endopterygota</taxon>
        <taxon>Diptera</taxon>
        <taxon>Nematocera</taxon>
        <taxon>Culicoidea</taxon>
        <taxon>Culicidae</taxon>
        <taxon>Anophelinae</taxon>
        <taxon>Anopheles</taxon>
    </lineage>
</organism>
<name>A0A2M3ZXG8_9DIPT</name>
<proteinExistence type="predicted"/>
<protein>
    <submittedName>
        <fullName evidence="2">Putative secreted peptide</fullName>
    </submittedName>
</protein>
<evidence type="ECO:0000313" key="2">
    <source>
        <dbReference type="EMBL" id="MBW33201.1"/>
    </source>
</evidence>
<keyword evidence="1" id="KW-0732">Signal</keyword>
<feature type="chain" id="PRO_5014941154" evidence="1">
    <location>
        <begin position="21"/>
        <end position="80"/>
    </location>
</feature>
<dbReference type="AlphaFoldDB" id="A0A2M3ZXG8"/>
<sequence length="80" mass="9321">MAALFLLPLDATLLLLQTLAQHADLLLGLLQRIHVRLFLHLQKVLHFARFLLQLRLLAQQFLLVLQRTTHIDLQRPANRL</sequence>